<reference evidence="7" key="1">
    <citation type="submission" date="2020-04" db="EMBL/GenBank/DDBJ databases">
        <authorList>
            <person name="Chiriac C."/>
            <person name="Salcher M."/>
            <person name="Ghai R."/>
            <person name="Kavagutti S V."/>
        </authorList>
    </citation>
    <scope>NUCLEOTIDE SEQUENCE</scope>
</reference>
<evidence type="ECO:0000256" key="4">
    <source>
        <dbReference type="ARBA" id="ARBA00023219"/>
    </source>
</evidence>
<protein>
    <submittedName>
        <fullName evidence="7">COG5323 Uncharacterized conserved protein</fullName>
    </submittedName>
</protein>
<proteinExistence type="predicted"/>
<dbReference type="Gene3D" id="3.40.50.300">
    <property type="entry name" value="P-loop containing nucleotide triphosphate hydrolases"/>
    <property type="match status" value="1"/>
</dbReference>
<feature type="domain" description="Terminase large subunit gp17-like C-terminal" evidence="6">
    <location>
        <begin position="275"/>
        <end position="417"/>
    </location>
</feature>
<dbReference type="Pfam" id="PF17289">
    <property type="entry name" value="Terminase_6C"/>
    <property type="match status" value="1"/>
</dbReference>
<evidence type="ECO:0000259" key="6">
    <source>
        <dbReference type="Pfam" id="PF17289"/>
    </source>
</evidence>
<keyword evidence="1" id="KW-1188">Viral release from host cell</keyword>
<keyword evidence="2" id="KW-0547">Nucleotide-binding</keyword>
<accession>A0A6J5N8U5</accession>
<evidence type="ECO:0000256" key="3">
    <source>
        <dbReference type="ARBA" id="ARBA00022840"/>
    </source>
</evidence>
<evidence type="ECO:0000256" key="2">
    <source>
        <dbReference type="ARBA" id="ARBA00022741"/>
    </source>
</evidence>
<keyword evidence="4" id="KW-0231">Viral genome packaging</keyword>
<dbReference type="EMBL" id="LR796640">
    <property type="protein sequence ID" value="CAB4155539.1"/>
    <property type="molecule type" value="Genomic_DNA"/>
</dbReference>
<dbReference type="InterPro" id="IPR035421">
    <property type="entry name" value="Terminase_6C"/>
</dbReference>
<dbReference type="Gene3D" id="3.30.420.240">
    <property type="match status" value="1"/>
</dbReference>
<dbReference type="Pfam" id="PF03237">
    <property type="entry name" value="Terminase_6N"/>
    <property type="match status" value="1"/>
</dbReference>
<gene>
    <name evidence="7" type="ORF">UFOVP665_12</name>
</gene>
<evidence type="ECO:0000256" key="5">
    <source>
        <dbReference type="SAM" id="MobiDB-lite"/>
    </source>
</evidence>
<dbReference type="InterPro" id="IPR027417">
    <property type="entry name" value="P-loop_NTPase"/>
</dbReference>
<organism evidence="7">
    <name type="scientific">uncultured Caudovirales phage</name>
    <dbReference type="NCBI Taxonomy" id="2100421"/>
    <lineage>
        <taxon>Viruses</taxon>
        <taxon>Duplodnaviria</taxon>
        <taxon>Heunggongvirae</taxon>
        <taxon>Uroviricota</taxon>
        <taxon>Caudoviricetes</taxon>
        <taxon>Peduoviridae</taxon>
        <taxon>Maltschvirus</taxon>
        <taxon>Maltschvirus maltsch</taxon>
    </lineage>
</organism>
<name>A0A6J5N8U5_9CAUD</name>
<keyword evidence="3" id="KW-0067">ATP-binding</keyword>
<evidence type="ECO:0000256" key="1">
    <source>
        <dbReference type="ARBA" id="ARBA00022612"/>
    </source>
</evidence>
<evidence type="ECO:0000313" key="7">
    <source>
        <dbReference type="EMBL" id="CAB4155539.1"/>
    </source>
</evidence>
<feature type="region of interest" description="Disordered" evidence="5">
    <location>
        <begin position="112"/>
        <end position="142"/>
    </location>
</feature>
<dbReference type="GO" id="GO:0005524">
    <property type="term" value="F:ATP binding"/>
    <property type="evidence" value="ECO:0007669"/>
    <property type="project" value="UniProtKB-KW"/>
</dbReference>
<sequence>MTEKSWAEVLAGLTPEQLTELVGGLSPEQQREVLYDWRLWRRPKQSTPDGNWRTWLILAGRGFGKTRTGAEFVREQVNNGTAKHIALVGATAADVRDVMIEGESGLLTVFPPHQRPQYEPSKRRVTFHNGSQASAYSADEPDRLRGPNHDLAWADELAAWRYSEAWDQLTLGLRIGTHPRSVVTTTPRPVDVIRRLMRTDDGSVHLTRGSTYENVKNLAPAFVDEILKRYEGTTLGRQELHAEVLDDLEGALWQRSKLDELRVVKHIEMKRIVVAVDPAISNRAESAETGIIVAGIGLDNQGYVLDDLSMKGSPAEWAQAVVLAYHKYKADRIVLEANQGGDMVRHTIATVERNAPIKLVHASRGKRTRAEPVAALYEQGRVHHVGFYPQLEDQLCGWVPDYGDSPDRLDALVWALTELMVDGNKQAIAVAPISIPQTSHWRI</sequence>